<evidence type="ECO:0000256" key="1">
    <source>
        <dbReference type="SAM" id="Phobius"/>
    </source>
</evidence>
<evidence type="ECO:0000313" key="2">
    <source>
        <dbReference type="EMBL" id="QHT22339.1"/>
    </source>
</evidence>
<dbReference type="EMBL" id="MN739709">
    <property type="protein sequence ID" value="QHT22339.1"/>
    <property type="molecule type" value="Genomic_DNA"/>
</dbReference>
<sequence length="168" mass="19605">MSNYKTNKNITMIDDLPFLDDLENNTRNNNGLTMIPSDTSSRVQKFIRNTNTHNAPYESGMNMNQQPPQQQFVSQPQIQQQTPPQFMNEIIDDPRNYQNIEPMQFEPQFERKQRRYDYNEPTCIQVADHTMNCVVCSKLYQCNNTGYVVVIILLAIISVLLLKRVLNV</sequence>
<keyword evidence="1" id="KW-0812">Transmembrane</keyword>
<organism evidence="2">
    <name type="scientific">viral metagenome</name>
    <dbReference type="NCBI Taxonomy" id="1070528"/>
    <lineage>
        <taxon>unclassified sequences</taxon>
        <taxon>metagenomes</taxon>
        <taxon>organismal metagenomes</taxon>
    </lineage>
</organism>
<reference evidence="2" key="1">
    <citation type="journal article" date="2020" name="Nature">
        <title>Giant virus diversity and host interactions through global metagenomics.</title>
        <authorList>
            <person name="Schulz F."/>
            <person name="Roux S."/>
            <person name="Paez-Espino D."/>
            <person name="Jungbluth S."/>
            <person name="Walsh D.A."/>
            <person name="Denef V.J."/>
            <person name="McMahon K.D."/>
            <person name="Konstantinidis K.T."/>
            <person name="Eloe-Fadrosh E.A."/>
            <person name="Kyrpides N.C."/>
            <person name="Woyke T."/>
        </authorList>
    </citation>
    <scope>NUCLEOTIDE SEQUENCE</scope>
    <source>
        <strain evidence="2">GVMAG-M-3300023179-111</strain>
    </source>
</reference>
<protein>
    <submittedName>
        <fullName evidence="2">Uncharacterized protein</fullName>
    </submittedName>
</protein>
<keyword evidence="1" id="KW-0472">Membrane</keyword>
<accession>A0A6C0E237</accession>
<feature type="transmembrane region" description="Helical" evidence="1">
    <location>
        <begin position="145"/>
        <end position="162"/>
    </location>
</feature>
<dbReference type="AlphaFoldDB" id="A0A6C0E237"/>
<proteinExistence type="predicted"/>
<keyword evidence="1" id="KW-1133">Transmembrane helix</keyword>
<name>A0A6C0E237_9ZZZZ</name>